<dbReference type="InterPro" id="IPR034556">
    <property type="entry name" value="tRNA_wybutosine-synthase"/>
</dbReference>
<proteinExistence type="predicted"/>
<dbReference type="GO" id="GO:0008033">
    <property type="term" value="P:tRNA processing"/>
    <property type="evidence" value="ECO:0007669"/>
    <property type="project" value="InterPro"/>
</dbReference>
<keyword evidence="2" id="KW-0812">Transmembrane</keyword>
<dbReference type="Pfam" id="PF00258">
    <property type="entry name" value="Flavodoxin_1"/>
    <property type="match status" value="1"/>
</dbReference>
<sequence length="388" mass="44603">MPAHSVRDSSFADFIRTVERDDLLLYVTAAVGIFMPGCVYMFYQYAHKLYSEYVEKRKLRKREEELENKVVTIFYAEGRENVGELAHQIGTRLDYGGIPVVNLANIETTTFLKYKGIGLFLMDCAFDGREPESIEWFMEFLEDLAFDQKSINLPCRQMHFAVLGIGDPRSSHRRYNRAARALTRRLNSIGAVALYPLCYISSHSNTGLEKQAAAWASRIARALDKHTARFTKCSRFWYYGSDSDSSSNKSETDDDGQEFPPSYVREKFEQVKNDALKTEAKRNEWSAKVTRHFIKSLLVRLPSIPLTNEPVYSHGALHAHRHEQEVQWLRGTEIRESDGEERCRRVDLEDVACTPLHCFSCSLSLQSLSPFARELPRRPCHLQCYGLS</sequence>
<dbReference type="PANTHER" id="PTHR13930:SF0">
    <property type="entry name" value="S-ADENOSYL-L-METHIONINE-DEPENDENT TRNA 4-DEMETHYLWYOSINE SYNTHASE TYW1-RELATED"/>
    <property type="match status" value="1"/>
</dbReference>
<dbReference type="GO" id="GO:0051539">
    <property type="term" value="F:4 iron, 4 sulfur cluster binding"/>
    <property type="evidence" value="ECO:0007669"/>
    <property type="project" value="InterPro"/>
</dbReference>
<dbReference type="Proteomes" id="UP000887581">
    <property type="component" value="Unplaced"/>
</dbReference>
<evidence type="ECO:0000256" key="2">
    <source>
        <dbReference type="SAM" id="Phobius"/>
    </source>
</evidence>
<evidence type="ECO:0000256" key="1">
    <source>
        <dbReference type="SAM" id="MobiDB-lite"/>
    </source>
</evidence>
<accession>A0A915Q3F5</accession>
<dbReference type="AlphaFoldDB" id="A0A915Q3F5"/>
<evidence type="ECO:0000313" key="4">
    <source>
        <dbReference type="Proteomes" id="UP000887581"/>
    </source>
</evidence>
<keyword evidence="2" id="KW-1133">Transmembrane helix</keyword>
<organism evidence="4 5">
    <name type="scientific">Setaria digitata</name>
    <dbReference type="NCBI Taxonomy" id="48799"/>
    <lineage>
        <taxon>Eukaryota</taxon>
        <taxon>Metazoa</taxon>
        <taxon>Ecdysozoa</taxon>
        <taxon>Nematoda</taxon>
        <taxon>Chromadorea</taxon>
        <taxon>Rhabditida</taxon>
        <taxon>Spirurina</taxon>
        <taxon>Spiruromorpha</taxon>
        <taxon>Filarioidea</taxon>
        <taxon>Setariidae</taxon>
        <taxon>Setaria</taxon>
    </lineage>
</organism>
<evidence type="ECO:0000313" key="5">
    <source>
        <dbReference type="WBParaSite" id="sdigi.contig51.g3025.t1"/>
    </source>
</evidence>
<dbReference type="Gene3D" id="3.40.50.360">
    <property type="match status" value="1"/>
</dbReference>
<reference evidence="5" key="1">
    <citation type="submission" date="2022-11" db="UniProtKB">
        <authorList>
            <consortium name="WormBaseParasite"/>
        </authorList>
    </citation>
    <scope>IDENTIFICATION</scope>
</reference>
<keyword evidence="4" id="KW-1185">Reference proteome</keyword>
<feature type="region of interest" description="Disordered" evidence="1">
    <location>
        <begin position="241"/>
        <end position="263"/>
    </location>
</feature>
<keyword evidence="2" id="KW-0472">Membrane</keyword>
<feature type="domain" description="Flavodoxin-like" evidence="3">
    <location>
        <begin position="71"/>
        <end position="220"/>
    </location>
</feature>
<name>A0A915Q3F5_9BILA</name>
<dbReference type="GO" id="GO:0010181">
    <property type="term" value="F:FMN binding"/>
    <property type="evidence" value="ECO:0007669"/>
    <property type="project" value="InterPro"/>
</dbReference>
<dbReference type="PROSITE" id="PS50902">
    <property type="entry name" value="FLAVODOXIN_LIKE"/>
    <property type="match status" value="1"/>
</dbReference>
<dbReference type="InterPro" id="IPR029039">
    <property type="entry name" value="Flavoprotein-like_sf"/>
</dbReference>
<dbReference type="InterPro" id="IPR008254">
    <property type="entry name" value="Flavodoxin/NO_synth"/>
</dbReference>
<evidence type="ECO:0000259" key="3">
    <source>
        <dbReference type="PROSITE" id="PS50902"/>
    </source>
</evidence>
<feature type="transmembrane region" description="Helical" evidence="2">
    <location>
        <begin position="23"/>
        <end position="43"/>
    </location>
</feature>
<dbReference type="WBParaSite" id="sdigi.contig51.g3025.t1">
    <property type="protein sequence ID" value="sdigi.contig51.g3025.t1"/>
    <property type="gene ID" value="sdigi.contig51.g3025"/>
</dbReference>
<dbReference type="SUPFAM" id="SSF52218">
    <property type="entry name" value="Flavoproteins"/>
    <property type="match status" value="1"/>
</dbReference>
<dbReference type="PANTHER" id="PTHR13930">
    <property type="entry name" value="S-ADENOSYL-L-METHIONINE-DEPENDENT TRNA 4-DEMETHYLWYOSINE SYNTHASE"/>
    <property type="match status" value="1"/>
</dbReference>
<protein>
    <submittedName>
        <fullName evidence="5">Flavodoxin-like domain-containing protein</fullName>
    </submittedName>
</protein>